<dbReference type="PANTHER" id="PTHR28086">
    <property type="entry name" value="UPF0662 PROTEIN YPL260W"/>
    <property type="match status" value="1"/>
</dbReference>
<sequence length="518" mass="57223">MAGDFDKAADLYLGGLFEKINAAGQAGKLEVQMVHEGIKLRMPDGGKIAITKDPDSQALVVHSNLHDTFSSDGAADTEVPFKMMPDRSWEASGEELHSFIEDGLAKHLKVQASCDEVKAQGKGAVCRGGWMVQRADQALQVDKSGLPRRLESRRQALQARSLANTLNVVRRRLAQLQGERAHTKEDLAHFKKVLDDIDGRWRDEEGTFAGKLAAADAKTAGLCSRLFNECYDMLEAMQHSVVEMPPELRDMHGRLLTLQAQLAKMQADADHTLAEVLPLQEQLDEIDAERLSKGGSFASGTDTAQPGEAVCNEVLNHCYELLAACVRGAEDVSVEMKDVYDQLRGTKNALRKLLGKRHHTAEDLRHYQQQLERIDGARVDGVFCGNLEKGIIPHGQAAAAKLLDECYDLIEQLADSAEDMPAEMKTIHAQLEAYRHDLEAMLRRQRTHEELRAMQDKLDAIDDERTAHAGIFAHQPGEREPPPGQAVCSALLNHCYRLLHDLMADLAAVEAEAAQAEQ</sequence>
<evidence type="ECO:0000313" key="3">
    <source>
        <dbReference type="Proteomes" id="UP001205105"/>
    </source>
</evidence>
<keyword evidence="1" id="KW-0175">Coiled coil</keyword>
<evidence type="ECO:0000313" key="2">
    <source>
        <dbReference type="EMBL" id="KAI7842927.1"/>
    </source>
</evidence>
<keyword evidence="3" id="KW-1185">Reference proteome</keyword>
<accession>A0AAD5DRH4</accession>
<feature type="coiled-coil region" evidence="1">
    <location>
        <begin position="159"/>
        <end position="186"/>
    </location>
</feature>
<gene>
    <name evidence="2" type="ORF">COHA_003436</name>
</gene>
<evidence type="ECO:0000256" key="1">
    <source>
        <dbReference type="SAM" id="Coils"/>
    </source>
</evidence>
<organism evidence="2 3">
    <name type="scientific">Chlorella ohadii</name>
    <dbReference type="NCBI Taxonomy" id="2649997"/>
    <lineage>
        <taxon>Eukaryota</taxon>
        <taxon>Viridiplantae</taxon>
        <taxon>Chlorophyta</taxon>
        <taxon>core chlorophytes</taxon>
        <taxon>Trebouxiophyceae</taxon>
        <taxon>Chlorellales</taxon>
        <taxon>Chlorellaceae</taxon>
        <taxon>Chlorella clade</taxon>
        <taxon>Chlorella</taxon>
    </lineage>
</organism>
<dbReference type="Proteomes" id="UP001205105">
    <property type="component" value="Unassembled WGS sequence"/>
</dbReference>
<reference evidence="2" key="1">
    <citation type="submission" date="2020-11" db="EMBL/GenBank/DDBJ databases">
        <title>Chlorella ohadii genome sequencing and assembly.</title>
        <authorList>
            <person name="Murik O."/>
            <person name="Treves H."/>
            <person name="Kedem I."/>
            <person name="Shotland Y."/>
            <person name="Kaplan A."/>
        </authorList>
    </citation>
    <scope>NUCLEOTIDE SEQUENCE</scope>
    <source>
        <strain evidence="2">1</strain>
    </source>
</reference>
<comment type="caution">
    <text evidence="2">The sequence shown here is derived from an EMBL/GenBank/DDBJ whole genome shotgun (WGS) entry which is preliminary data.</text>
</comment>
<name>A0AAD5DRH4_9CHLO</name>
<dbReference type="EMBL" id="JADXDR010000046">
    <property type="protein sequence ID" value="KAI7842927.1"/>
    <property type="molecule type" value="Genomic_DNA"/>
</dbReference>
<dbReference type="AlphaFoldDB" id="A0AAD5DRH4"/>
<dbReference type="Pfam" id="PF10303">
    <property type="entry name" value="DUF2408"/>
    <property type="match status" value="2"/>
</dbReference>
<dbReference type="GO" id="GO:0005737">
    <property type="term" value="C:cytoplasm"/>
    <property type="evidence" value="ECO:0007669"/>
    <property type="project" value="TreeGrafter"/>
</dbReference>
<dbReference type="GO" id="GO:0005634">
    <property type="term" value="C:nucleus"/>
    <property type="evidence" value="ECO:0007669"/>
    <property type="project" value="TreeGrafter"/>
</dbReference>
<protein>
    <submittedName>
        <fullName evidence="2">Uncharacterized protein</fullName>
    </submittedName>
</protein>
<dbReference type="InterPro" id="IPR018810">
    <property type="entry name" value="UPF0662"/>
</dbReference>
<dbReference type="PANTHER" id="PTHR28086:SF1">
    <property type="entry name" value="CU(2+) SUPPRESSING AND BLEOMYCIN SENSITIVE PROTEIN 1"/>
    <property type="match status" value="1"/>
</dbReference>
<proteinExistence type="predicted"/>